<dbReference type="Proteomes" id="UP000220133">
    <property type="component" value="Chromosome"/>
</dbReference>
<dbReference type="RefSeq" id="WP_098192613.1">
    <property type="nucleotide sequence ID" value="NZ_CP023777.1"/>
</dbReference>
<dbReference type="PANTHER" id="PTHR11808">
    <property type="entry name" value="TRANS-SULFURATION ENZYME FAMILY MEMBER"/>
    <property type="match status" value="1"/>
</dbReference>
<dbReference type="InterPro" id="IPR015424">
    <property type="entry name" value="PyrdxlP-dep_Trfase"/>
</dbReference>
<keyword evidence="6" id="KW-1185">Reference proteome</keyword>
<evidence type="ECO:0000313" key="5">
    <source>
        <dbReference type="EMBL" id="ATL46224.1"/>
    </source>
</evidence>
<gene>
    <name evidence="5" type="ORF">COR50_03035</name>
</gene>
<keyword evidence="2 3" id="KW-0663">Pyridoxal phosphate</keyword>
<dbReference type="PIRSF" id="PIRSF001434">
    <property type="entry name" value="CGS"/>
    <property type="match status" value="1"/>
</dbReference>
<dbReference type="GO" id="GO:0019346">
    <property type="term" value="P:transsulfuration"/>
    <property type="evidence" value="ECO:0007669"/>
    <property type="project" value="InterPro"/>
</dbReference>
<evidence type="ECO:0000313" key="6">
    <source>
        <dbReference type="Proteomes" id="UP000220133"/>
    </source>
</evidence>
<evidence type="ECO:0000256" key="1">
    <source>
        <dbReference type="ARBA" id="ARBA00001933"/>
    </source>
</evidence>
<dbReference type="EMBL" id="CP023777">
    <property type="protein sequence ID" value="ATL46224.1"/>
    <property type="molecule type" value="Genomic_DNA"/>
</dbReference>
<dbReference type="Gene3D" id="3.90.1150.10">
    <property type="entry name" value="Aspartate Aminotransferase, domain 1"/>
    <property type="match status" value="1"/>
</dbReference>
<dbReference type="PROSITE" id="PS00868">
    <property type="entry name" value="CYS_MET_METAB_PP"/>
    <property type="match status" value="1"/>
</dbReference>
<dbReference type="OrthoDB" id="9803729at2"/>
<evidence type="ECO:0000256" key="2">
    <source>
        <dbReference type="ARBA" id="ARBA00022898"/>
    </source>
</evidence>
<comment type="similarity">
    <text evidence="4">Belongs to the trans-sulfuration enzymes family.</text>
</comment>
<accession>A0A291QQW3</accession>
<keyword evidence="5" id="KW-0456">Lyase</keyword>
<dbReference type="GO" id="GO:0016846">
    <property type="term" value="F:carbon-sulfur lyase activity"/>
    <property type="evidence" value="ECO:0007669"/>
    <property type="project" value="TreeGrafter"/>
</dbReference>
<organism evidence="5 6">
    <name type="scientific">Chitinophaga caeni</name>
    <dbReference type="NCBI Taxonomy" id="2029983"/>
    <lineage>
        <taxon>Bacteria</taxon>
        <taxon>Pseudomonadati</taxon>
        <taxon>Bacteroidota</taxon>
        <taxon>Chitinophagia</taxon>
        <taxon>Chitinophagales</taxon>
        <taxon>Chitinophagaceae</taxon>
        <taxon>Chitinophaga</taxon>
    </lineage>
</organism>
<dbReference type="InterPro" id="IPR054542">
    <property type="entry name" value="Cys_met_metab_PP"/>
</dbReference>
<protein>
    <submittedName>
        <fullName evidence="5">Cystathionine beta-lyase</fullName>
    </submittedName>
</protein>
<dbReference type="PANTHER" id="PTHR11808:SF80">
    <property type="entry name" value="CYSTATHIONINE GAMMA-LYASE"/>
    <property type="match status" value="1"/>
</dbReference>
<evidence type="ECO:0000256" key="3">
    <source>
        <dbReference type="PIRSR" id="PIRSR001434-2"/>
    </source>
</evidence>
<comment type="cofactor">
    <cofactor evidence="1 4">
        <name>pyridoxal 5'-phosphate</name>
        <dbReference type="ChEBI" id="CHEBI:597326"/>
    </cofactor>
</comment>
<dbReference type="AlphaFoldDB" id="A0A291QQW3"/>
<dbReference type="InterPro" id="IPR015421">
    <property type="entry name" value="PyrdxlP-dep_Trfase_major"/>
</dbReference>
<proteinExistence type="inferred from homology"/>
<evidence type="ECO:0000256" key="4">
    <source>
        <dbReference type="RuleBase" id="RU362118"/>
    </source>
</evidence>
<dbReference type="FunFam" id="3.40.640.10:FF:000046">
    <property type="entry name" value="Cystathionine gamma-lyase"/>
    <property type="match status" value="1"/>
</dbReference>
<dbReference type="Gene3D" id="3.40.640.10">
    <property type="entry name" value="Type I PLP-dependent aspartate aminotransferase-like (Major domain)"/>
    <property type="match status" value="1"/>
</dbReference>
<dbReference type="KEGG" id="cbae:COR50_03035"/>
<dbReference type="CDD" id="cd00614">
    <property type="entry name" value="CGS_like"/>
    <property type="match status" value="1"/>
</dbReference>
<dbReference type="SUPFAM" id="SSF53383">
    <property type="entry name" value="PLP-dependent transferases"/>
    <property type="match status" value="1"/>
</dbReference>
<dbReference type="GO" id="GO:0030170">
    <property type="term" value="F:pyridoxal phosphate binding"/>
    <property type="evidence" value="ECO:0007669"/>
    <property type="project" value="InterPro"/>
</dbReference>
<sequence length="390" mass="44006">MDLSYIINELGEDREMYFNAVAPPIVQSSNFAFKTVEEMRQLMLDEYSGFLYSRGMNPTLEILRKKLAALDGAEDALVFSSGAGAIFAAILSQVKHGDHIVSVRDPYSWAKHMFEIILPRFGVQTTFIDGTDIENFERARQSNTTLVYLETPNSFTYELQDLTAVANWAKEHHIVSIVDNSHCSPLFQSPVSMGIDLALQSATKYIGGHSDVVAGVLTGSKQKMEKIFKSEYLNVGSAIAPMNAWLLIRGLRTLELRLKKCDTSAQLIFPRLKEHAAIERIYFPFDPDFPQYDLAKKQMKGAGGLVTIQLKTRDLAKIELFCNSLKHFLMAVSWGGHESLVFPSCANVLPSEFDGENPKHRMVRIYFGLEDTEYLWDDLKQALDKLLTRE</sequence>
<reference evidence="5 6" key="1">
    <citation type="submission" date="2017-10" db="EMBL/GenBank/DDBJ databases">
        <title>Paenichitinophaga pekingensis gen. nov., sp. nov., isolated from activated sludge.</title>
        <authorList>
            <person name="Jin D."/>
            <person name="Kong X."/>
            <person name="Deng Y."/>
            <person name="Bai Z."/>
        </authorList>
    </citation>
    <scope>NUCLEOTIDE SEQUENCE [LARGE SCALE GENOMIC DNA]</scope>
    <source>
        <strain evidence="5 6">13</strain>
    </source>
</reference>
<feature type="modified residue" description="N6-(pyridoxal phosphate)lysine" evidence="3">
    <location>
        <position position="204"/>
    </location>
</feature>
<dbReference type="InterPro" id="IPR000277">
    <property type="entry name" value="Cys/Met-Metab_PyrdxlP-dep_enz"/>
</dbReference>
<dbReference type="GO" id="GO:0005737">
    <property type="term" value="C:cytoplasm"/>
    <property type="evidence" value="ECO:0007669"/>
    <property type="project" value="TreeGrafter"/>
</dbReference>
<dbReference type="InterPro" id="IPR015422">
    <property type="entry name" value="PyrdxlP-dep_Trfase_small"/>
</dbReference>
<dbReference type="Pfam" id="PF01053">
    <property type="entry name" value="Cys_Met_Meta_PP"/>
    <property type="match status" value="1"/>
</dbReference>
<name>A0A291QQW3_9BACT</name>